<evidence type="ECO:0000256" key="4">
    <source>
        <dbReference type="ARBA" id="ARBA00023014"/>
    </source>
</evidence>
<dbReference type="EMBL" id="BARS01017881">
    <property type="protein sequence ID" value="GAF88309.1"/>
    <property type="molecule type" value="Genomic_DNA"/>
</dbReference>
<dbReference type="AlphaFoldDB" id="X0T515"/>
<feature type="non-terminal residue" evidence="5">
    <location>
        <position position="1"/>
    </location>
</feature>
<dbReference type="GO" id="GO:0051536">
    <property type="term" value="F:iron-sulfur cluster binding"/>
    <property type="evidence" value="ECO:0007669"/>
    <property type="project" value="UniProtKB-KW"/>
</dbReference>
<keyword evidence="4" id="KW-0411">Iron-sulfur</keyword>
<evidence type="ECO:0000256" key="2">
    <source>
        <dbReference type="ARBA" id="ARBA00023002"/>
    </source>
</evidence>
<dbReference type="Pfam" id="PF12831">
    <property type="entry name" value="FAD_oxidored"/>
    <property type="match status" value="1"/>
</dbReference>
<dbReference type="PANTHER" id="PTHR43498">
    <property type="entry name" value="FERREDOXIN:COB-COM HETERODISULFIDE REDUCTASE SUBUNIT A"/>
    <property type="match status" value="1"/>
</dbReference>
<accession>X0T515</accession>
<evidence type="ECO:0000256" key="3">
    <source>
        <dbReference type="ARBA" id="ARBA00023004"/>
    </source>
</evidence>
<evidence type="ECO:0000313" key="5">
    <source>
        <dbReference type="EMBL" id="GAF88309.1"/>
    </source>
</evidence>
<name>X0T515_9ZZZZ</name>
<keyword evidence="1" id="KW-0479">Metal-binding</keyword>
<dbReference type="GO" id="GO:0046872">
    <property type="term" value="F:metal ion binding"/>
    <property type="evidence" value="ECO:0007669"/>
    <property type="project" value="UniProtKB-KW"/>
</dbReference>
<dbReference type="InterPro" id="IPR039650">
    <property type="entry name" value="HdrA-like"/>
</dbReference>
<comment type="caution">
    <text evidence="5">The sequence shown here is derived from an EMBL/GenBank/DDBJ whole genome shotgun (WGS) entry which is preliminary data.</text>
</comment>
<reference evidence="5" key="1">
    <citation type="journal article" date="2014" name="Front. Microbiol.">
        <title>High frequency of phylogenetically diverse reductive dehalogenase-homologous genes in deep subseafloor sedimentary metagenomes.</title>
        <authorList>
            <person name="Kawai M."/>
            <person name="Futagami T."/>
            <person name="Toyoda A."/>
            <person name="Takaki Y."/>
            <person name="Nishi S."/>
            <person name="Hori S."/>
            <person name="Arai W."/>
            <person name="Tsubouchi T."/>
            <person name="Morono Y."/>
            <person name="Uchiyama I."/>
            <person name="Ito T."/>
            <person name="Fujiyama A."/>
            <person name="Inagaki F."/>
            <person name="Takami H."/>
        </authorList>
    </citation>
    <scope>NUCLEOTIDE SEQUENCE</scope>
    <source>
        <strain evidence="5">Expedition CK06-06</strain>
    </source>
</reference>
<organism evidence="5">
    <name type="scientific">marine sediment metagenome</name>
    <dbReference type="NCBI Taxonomy" id="412755"/>
    <lineage>
        <taxon>unclassified sequences</taxon>
        <taxon>metagenomes</taxon>
        <taxon>ecological metagenomes</taxon>
    </lineage>
</organism>
<keyword evidence="2" id="KW-0560">Oxidoreductase</keyword>
<gene>
    <name evidence="5" type="ORF">S01H1_29187</name>
</gene>
<keyword evidence="3" id="KW-0408">Iron</keyword>
<evidence type="ECO:0008006" key="6">
    <source>
        <dbReference type="Google" id="ProtNLM"/>
    </source>
</evidence>
<evidence type="ECO:0000256" key="1">
    <source>
        <dbReference type="ARBA" id="ARBA00022723"/>
    </source>
</evidence>
<dbReference type="PANTHER" id="PTHR43498:SF1">
    <property type="entry name" value="COB--COM HETERODISULFIDE REDUCTASE IRON-SULFUR SUBUNIT A"/>
    <property type="match status" value="1"/>
</dbReference>
<proteinExistence type="predicted"/>
<protein>
    <recommendedName>
        <fullName evidence="6">FAD dependent oxidoreductase domain-containing protein</fullName>
    </recommendedName>
</protein>
<sequence length="91" mass="9888">KIPYEAIVPLKEECDNLLVPVCCSASHIAMTSIRMEPVWMILGESAGVAASMAITLDTPVQDVPYDALETKLLALGQKLERPSPRAGKKHE</sequence>
<dbReference type="GO" id="GO:0016491">
    <property type="term" value="F:oxidoreductase activity"/>
    <property type="evidence" value="ECO:0007669"/>
    <property type="project" value="UniProtKB-KW"/>
</dbReference>